<reference evidence="1" key="1">
    <citation type="submission" date="2022-11" db="EMBL/GenBank/DDBJ databases">
        <authorList>
            <person name="Petersen C."/>
        </authorList>
    </citation>
    <scope>NUCLEOTIDE SEQUENCE</scope>
    <source>
        <strain evidence="1">IBT 16849</strain>
    </source>
</reference>
<gene>
    <name evidence="1" type="ORF">N7472_004871</name>
</gene>
<evidence type="ECO:0000313" key="2">
    <source>
        <dbReference type="Proteomes" id="UP001150879"/>
    </source>
</evidence>
<name>A0A9W9JNK5_9EURO</name>
<keyword evidence="2" id="KW-1185">Reference proteome</keyword>
<comment type="caution">
    <text evidence="1">The sequence shown here is derived from an EMBL/GenBank/DDBJ whole genome shotgun (WGS) entry which is preliminary data.</text>
</comment>
<dbReference type="EMBL" id="JAPQKP010000003">
    <property type="protein sequence ID" value="KAJ5199667.1"/>
    <property type="molecule type" value="Genomic_DNA"/>
</dbReference>
<dbReference type="Proteomes" id="UP001150879">
    <property type="component" value="Unassembled WGS sequence"/>
</dbReference>
<dbReference type="AlphaFoldDB" id="A0A9W9JNK5"/>
<reference evidence="1" key="2">
    <citation type="journal article" date="2023" name="IMA Fungus">
        <title>Comparative genomic study of the Penicillium genus elucidates a diverse pangenome and 15 lateral gene transfer events.</title>
        <authorList>
            <person name="Petersen C."/>
            <person name="Sorensen T."/>
            <person name="Nielsen M.R."/>
            <person name="Sondergaard T.E."/>
            <person name="Sorensen J.L."/>
            <person name="Fitzpatrick D.A."/>
            <person name="Frisvad J.C."/>
            <person name="Nielsen K.L."/>
        </authorList>
    </citation>
    <scope>NUCLEOTIDE SEQUENCE</scope>
    <source>
        <strain evidence="1">IBT 16849</strain>
    </source>
</reference>
<dbReference type="OrthoDB" id="5412996at2759"/>
<evidence type="ECO:0000313" key="1">
    <source>
        <dbReference type="EMBL" id="KAJ5199667.1"/>
    </source>
</evidence>
<proteinExistence type="predicted"/>
<organism evidence="1 2">
    <name type="scientific">Penicillium cf. griseofulvum</name>
    <dbReference type="NCBI Taxonomy" id="2972120"/>
    <lineage>
        <taxon>Eukaryota</taxon>
        <taxon>Fungi</taxon>
        <taxon>Dikarya</taxon>
        <taxon>Ascomycota</taxon>
        <taxon>Pezizomycotina</taxon>
        <taxon>Eurotiomycetes</taxon>
        <taxon>Eurotiomycetidae</taxon>
        <taxon>Eurotiales</taxon>
        <taxon>Aspergillaceae</taxon>
        <taxon>Penicillium</taxon>
    </lineage>
</organism>
<sequence>MQLRAHLGAAEWTRRGLELDNPKVLEEFAARKMKEMNIYEENLEKIEGSKALVDSGDMTKEKFIAKHQQRHL</sequence>
<accession>A0A9W9JNK5</accession>
<protein>
    <submittedName>
        <fullName evidence="1">Uncharacterized protein</fullName>
    </submittedName>
</protein>